<gene>
    <name evidence="1" type="ORF">O6H91_19G039900</name>
</gene>
<proteinExistence type="predicted"/>
<reference evidence="2" key="1">
    <citation type="journal article" date="2024" name="Proc. Natl. Acad. Sci. U.S.A.">
        <title>Extraordinary preservation of gene collinearity over three hundred million years revealed in homosporous lycophytes.</title>
        <authorList>
            <person name="Li C."/>
            <person name="Wickell D."/>
            <person name="Kuo L.Y."/>
            <person name="Chen X."/>
            <person name="Nie B."/>
            <person name="Liao X."/>
            <person name="Peng D."/>
            <person name="Ji J."/>
            <person name="Jenkins J."/>
            <person name="Williams M."/>
            <person name="Shu S."/>
            <person name="Plott C."/>
            <person name="Barry K."/>
            <person name="Rajasekar S."/>
            <person name="Grimwood J."/>
            <person name="Han X."/>
            <person name="Sun S."/>
            <person name="Hou Z."/>
            <person name="He W."/>
            <person name="Dai G."/>
            <person name="Sun C."/>
            <person name="Schmutz J."/>
            <person name="Leebens-Mack J.H."/>
            <person name="Li F.W."/>
            <person name="Wang L."/>
        </authorList>
    </citation>
    <scope>NUCLEOTIDE SEQUENCE [LARGE SCALE GENOMIC DNA]</scope>
    <source>
        <strain evidence="2">cv. PW_Plant_1</strain>
    </source>
</reference>
<evidence type="ECO:0000313" key="1">
    <source>
        <dbReference type="EMBL" id="KAJ7521142.1"/>
    </source>
</evidence>
<name>A0ACC2AUB6_DIPCM</name>
<sequence>MAAVSMTSFSSVTDAALKSGGVLPQASRSRTIARFAGLRTCPIRNERKANPLRGAVLSGSIRISCAVAAPATLETVISIIAKQLSLEASDVKAESQFSELGADSLDTVEIMMSLEENFDIVLGEEGAEKILTVQDAADLIEAGVHKGKSA</sequence>
<accession>A0ACC2AUB6</accession>
<dbReference type="EMBL" id="CM055110">
    <property type="protein sequence ID" value="KAJ7521142.1"/>
    <property type="molecule type" value="Genomic_DNA"/>
</dbReference>
<comment type="caution">
    <text evidence="1">The sequence shown here is derived from an EMBL/GenBank/DDBJ whole genome shotgun (WGS) entry which is preliminary data.</text>
</comment>
<organism evidence="1 2">
    <name type="scientific">Diphasiastrum complanatum</name>
    <name type="common">Issler's clubmoss</name>
    <name type="synonym">Lycopodium complanatum</name>
    <dbReference type="NCBI Taxonomy" id="34168"/>
    <lineage>
        <taxon>Eukaryota</taxon>
        <taxon>Viridiplantae</taxon>
        <taxon>Streptophyta</taxon>
        <taxon>Embryophyta</taxon>
        <taxon>Tracheophyta</taxon>
        <taxon>Lycopodiopsida</taxon>
        <taxon>Lycopodiales</taxon>
        <taxon>Lycopodiaceae</taxon>
        <taxon>Lycopodioideae</taxon>
        <taxon>Diphasiastrum</taxon>
    </lineage>
</organism>
<evidence type="ECO:0000313" key="2">
    <source>
        <dbReference type="Proteomes" id="UP001162992"/>
    </source>
</evidence>
<keyword evidence="2" id="KW-1185">Reference proteome</keyword>
<protein>
    <submittedName>
        <fullName evidence="1">Uncharacterized protein</fullName>
    </submittedName>
</protein>
<dbReference type="Proteomes" id="UP001162992">
    <property type="component" value="Chromosome 19"/>
</dbReference>